<keyword evidence="2" id="KW-0479">Metal-binding</keyword>
<keyword evidence="8" id="KW-0239">DNA-directed DNA polymerase</keyword>
<keyword evidence="11" id="KW-0511">Multifunctional enzyme</keyword>
<dbReference type="InterPro" id="IPR041588">
    <property type="entry name" value="Integrase_H2C2"/>
</dbReference>
<dbReference type="Pfam" id="PF17921">
    <property type="entry name" value="Integrase_H2C2"/>
    <property type="match status" value="1"/>
</dbReference>
<evidence type="ECO:0000256" key="1">
    <source>
        <dbReference type="ARBA" id="ARBA00022670"/>
    </source>
</evidence>
<sequence>MPRVFSLAGCDKWGDEKENAYQTLKDMLCDSPILALPEGPNDLVVYYDSSNQGFGCVLMQRNKVIEYASRQLKMHKKNYTTHDLELGQVVFALKMWRHYLYRTKSVIYTDHESKANVVADALSMKEWMKPRIVLAYGNLRTLIIDEAHVTKYFAHPGADKMYYDLRYLYWWPEMKKDIAIRRFQSGTIREDYKMERFARLYINEIVARHSVPVSIISDHDSQFTSRFWQSIQKALGTQLDLSTDYHPHTNGQIKFSYDNSYYSSVKCGPFEALYGSKCRMPIAWVEVGESKLIGLGIVHETTDKIMQIKERLKATRDHQKSYADNRRKPLEFNVGNKVLLKVSPWKGVVRFGKRSNLSPTYVGPFEIVERVSPIAYRLRILQELIGIHDTFHVPNLKECLTYVILHVPLEEIKIDNGLRFVEEPIEIMDCEVKKLKQSRIPIVKVHCNSQRGPEFSWEREYEMKRKYLQMFVSAMA</sequence>
<name>A0ABQ5J3X5_9ASTR</name>
<evidence type="ECO:0000256" key="6">
    <source>
        <dbReference type="ARBA" id="ARBA00022908"/>
    </source>
</evidence>
<dbReference type="Proteomes" id="UP001151760">
    <property type="component" value="Unassembled WGS sequence"/>
</dbReference>
<keyword evidence="9" id="KW-0238">DNA-binding</keyword>
<evidence type="ECO:0000259" key="13">
    <source>
        <dbReference type="Pfam" id="PF17921"/>
    </source>
</evidence>
<keyword evidence="7 15" id="KW-0695">RNA-directed DNA polymerase</keyword>
<evidence type="ECO:0000259" key="14">
    <source>
        <dbReference type="Pfam" id="PF24626"/>
    </source>
</evidence>
<evidence type="ECO:0000256" key="2">
    <source>
        <dbReference type="ARBA" id="ARBA00022723"/>
    </source>
</evidence>
<dbReference type="InterPro" id="IPR043502">
    <property type="entry name" value="DNA/RNA_pol_sf"/>
</dbReference>
<evidence type="ECO:0000259" key="12">
    <source>
        <dbReference type="Pfam" id="PF17919"/>
    </source>
</evidence>
<organism evidence="15 16">
    <name type="scientific">Tanacetum coccineum</name>
    <dbReference type="NCBI Taxonomy" id="301880"/>
    <lineage>
        <taxon>Eukaryota</taxon>
        <taxon>Viridiplantae</taxon>
        <taxon>Streptophyta</taxon>
        <taxon>Embryophyta</taxon>
        <taxon>Tracheophyta</taxon>
        <taxon>Spermatophyta</taxon>
        <taxon>Magnoliopsida</taxon>
        <taxon>eudicotyledons</taxon>
        <taxon>Gunneridae</taxon>
        <taxon>Pentapetalae</taxon>
        <taxon>asterids</taxon>
        <taxon>campanulids</taxon>
        <taxon>Asterales</taxon>
        <taxon>Asteraceae</taxon>
        <taxon>Asteroideae</taxon>
        <taxon>Anthemideae</taxon>
        <taxon>Anthemidinae</taxon>
        <taxon>Tanacetum</taxon>
    </lineage>
</organism>
<dbReference type="SUPFAM" id="SSF53098">
    <property type="entry name" value="Ribonuclease H-like"/>
    <property type="match status" value="1"/>
</dbReference>
<evidence type="ECO:0000313" key="16">
    <source>
        <dbReference type="Proteomes" id="UP001151760"/>
    </source>
</evidence>
<keyword evidence="16" id="KW-1185">Reference proteome</keyword>
<keyword evidence="1" id="KW-0645">Protease</keyword>
<dbReference type="SUPFAM" id="SSF56672">
    <property type="entry name" value="DNA/RNA polymerases"/>
    <property type="match status" value="1"/>
</dbReference>
<keyword evidence="8" id="KW-0808">Transferase</keyword>
<evidence type="ECO:0000256" key="5">
    <source>
        <dbReference type="ARBA" id="ARBA00022842"/>
    </source>
</evidence>
<proteinExistence type="predicted"/>
<evidence type="ECO:0000256" key="3">
    <source>
        <dbReference type="ARBA" id="ARBA00022750"/>
    </source>
</evidence>
<dbReference type="InterPro" id="IPR041577">
    <property type="entry name" value="RT_RNaseH_2"/>
</dbReference>
<evidence type="ECO:0000256" key="9">
    <source>
        <dbReference type="ARBA" id="ARBA00023125"/>
    </source>
</evidence>
<evidence type="ECO:0000256" key="10">
    <source>
        <dbReference type="ARBA" id="ARBA00023172"/>
    </source>
</evidence>
<keyword evidence="8" id="KW-0548">Nucleotidyltransferase</keyword>
<dbReference type="PANTHER" id="PTHR37984:SF5">
    <property type="entry name" value="PROTEIN NYNRIN-LIKE"/>
    <property type="match status" value="1"/>
</dbReference>
<dbReference type="InterPro" id="IPR036397">
    <property type="entry name" value="RNaseH_sf"/>
</dbReference>
<dbReference type="Pfam" id="PF17919">
    <property type="entry name" value="RT_RNaseH_2"/>
    <property type="match status" value="1"/>
</dbReference>
<reference evidence="15" key="2">
    <citation type="submission" date="2022-01" db="EMBL/GenBank/DDBJ databases">
        <authorList>
            <person name="Yamashiro T."/>
            <person name="Shiraishi A."/>
            <person name="Satake H."/>
            <person name="Nakayama K."/>
        </authorList>
    </citation>
    <scope>NUCLEOTIDE SEQUENCE</scope>
</reference>
<dbReference type="EMBL" id="BQNB010021429">
    <property type="protein sequence ID" value="GJU06298.1"/>
    <property type="molecule type" value="Genomic_DNA"/>
</dbReference>
<dbReference type="InterPro" id="IPR050951">
    <property type="entry name" value="Retrovirus_Pol_polyprotein"/>
</dbReference>
<dbReference type="Gene3D" id="3.30.420.10">
    <property type="entry name" value="Ribonuclease H-like superfamily/Ribonuclease H"/>
    <property type="match status" value="1"/>
</dbReference>
<evidence type="ECO:0000256" key="4">
    <source>
        <dbReference type="ARBA" id="ARBA00022801"/>
    </source>
</evidence>
<protein>
    <submittedName>
        <fullName evidence="15">Reverse transcriptase domain-containing protein</fullName>
    </submittedName>
</protein>
<dbReference type="Pfam" id="PF24626">
    <property type="entry name" value="SH3_Tf2-1"/>
    <property type="match status" value="1"/>
</dbReference>
<dbReference type="InterPro" id="IPR056924">
    <property type="entry name" value="SH3_Tf2-1"/>
</dbReference>
<keyword evidence="3" id="KW-0064">Aspartyl protease</keyword>
<keyword evidence="6" id="KW-0229">DNA integration</keyword>
<gene>
    <name evidence="15" type="ORF">Tco_1122728</name>
</gene>
<feature type="domain" description="Reverse transcriptase/retrotransposon-derived protein RNase H-like" evidence="12">
    <location>
        <begin position="13"/>
        <end position="105"/>
    </location>
</feature>
<dbReference type="GO" id="GO:0003964">
    <property type="term" value="F:RNA-directed DNA polymerase activity"/>
    <property type="evidence" value="ECO:0007669"/>
    <property type="project" value="UniProtKB-KW"/>
</dbReference>
<evidence type="ECO:0000256" key="11">
    <source>
        <dbReference type="ARBA" id="ARBA00023268"/>
    </source>
</evidence>
<dbReference type="Gene3D" id="1.10.340.70">
    <property type="match status" value="1"/>
</dbReference>
<evidence type="ECO:0000256" key="7">
    <source>
        <dbReference type="ARBA" id="ARBA00022918"/>
    </source>
</evidence>
<evidence type="ECO:0000313" key="15">
    <source>
        <dbReference type="EMBL" id="GJU06298.1"/>
    </source>
</evidence>
<keyword evidence="10" id="KW-0233">DNA recombination</keyword>
<dbReference type="InterPro" id="IPR012337">
    <property type="entry name" value="RNaseH-like_sf"/>
</dbReference>
<keyword evidence="5" id="KW-0460">Magnesium</keyword>
<comment type="caution">
    <text evidence="15">The sequence shown here is derived from an EMBL/GenBank/DDBJ whole genome shotgun (WGS) entry which is preliminary data.</text>
</comment>
<reference evidence="15" key="1">
    <citation type="journal article" date="2022" name="Int. J. Mol. Sci.">
        <title>Draft Genome of Tanacetum Coccineum: Genomic Comparison of Closely Related Tanacetum-Family Plants.</title>
        <authorList>
            <person name="Yamashiro T."/>
            <person name="Shiraishi A."/>
            <person name="Nakayama K."/>
            <person name="Satake H."/>
        </authorList>
    </citation>
    <scope>NUCLEOTIDE SEQUENCE</scope>
</reference>
<dbReference type="PANTHER" id="PTHR37984">
    <property type="entry name" value="PROTEIN CBG26694"/>
    <property type="match status" value="1"/>
</dbReference>
<feature type="domain" description="Tf2-1-like SH3-like" evidence="14">
    <location>
        <begin position="335"/>
        <end position="399"/>
    </location>
</feature>
<evidence type="ECO:0000256" key="8">
    <source>
        <dbReference type="ARBA" id="ARBA00022932"/>
    </source>
</evidence>
<feature type="domain" description="Integrase zinc-binding" evidence="13">
    <location>
        <begin position="138"/>
        <end position="178"/>
    </location>
</feature>
<keyword evidence="4" id="KW-0378">Hydrolase</keyword>
<accession>A0ABQ5J3X5</accession>